<dbReference type="GO" id="GO:0000150">
    <property type="term" value="F:DNA strand exchange activity"/>
    <property type="evidence" value="ECO:0007669"/>
    <property type="project" value="UniProtKB-KW"/>
</dbReference>
<feature type="domain" description="Resolvase/invertase-type recombinase catalytic" evidence="8">
    <location>
        <begin position="2"/>
        <end position="136"/>
    </location>
</feature>
<dbReference type="InterPro" id="IPR009057">
    <property type="entry name" value="Homeodomain-like_sf"/>
</dbReference>
<dbReference type="GO" id="GO:0003677">
    <property type="term" value="F:DNA binding"/>
    <property type="evidence" value="ECO:0007669"/>
    <property type="project" value="UniProtKB-KW"/>
</dbReference>
<dbReference type="Pfam" id="PF02796">
    <property type="entry name" value="HTH_7"/>
    <property type="match status" value="1"/>
</dbReference>
<dbReference type="PROSITE" id="PS51736">
    <property type="entry name" value="RECOMBINASES_3"/>
    <property type="match status" value="1"/>
</dbReference>
<evidence type="ECO:0000313" key="10">
    <source>
        <dbReference type="Proteomes" id="UP000189935"/>
    </source>
</evidence>
<dbReference type="CDD" id="cd00569">
    <property type="entry name" value="HTH_Hin_like"/>
    <property type="match status" value="1"/>
</dbReference>
<dbReference type="InterPro" id="IPR006119">
    <property type="entry name" value="Resolv_N"/>
</dbReference>
<dbReference type="SUPFAM" id="SSF53041">
    <property type="entry name" value="Resolvase-like"/>
    <property type="match status" value="1"/>
</dbReference>
<protein>
    <submittedName>
        <fullName evidence="9">Site-specific DNA recombinase</fullName>
    </submittedName>
</protein>
<dbReference type="PROSITE" id="PS00397">
    <property type="entry name" value="RECOMBINASES_1"/>
    <property type="match status" value="1"/>
</dbReference>
<dbReference type="Pfam" id="PF00239">
    <property type="entry name" value="Resolvase"/>
    <property type="match status" value="1"/>
</dbReference>
<dbReference type="Proteomes" id="UP000189935">
    <property type="component" value="Chromosome I"/>
</dbReference>
<dbReference type="GO" id="GO:0015074">
    <property type="term" value="P:DNA integration"/>
    <property type="evidence" value="ECO:0007669"/>
    <property type="project" value="UniProtKB-KW"/>
</dbReference>
<dbReference type="SUPFAM" id="SSF46689">
    <property type="entry name" value="Homeodomain-like"/>
    <property type="match status" value="1"/>
</dbReference>
<dbReference type="PANTHER" id="PTHR30461:SF26">
    <property type="entry name" value="RESOLVASE HOMOLOG YNEB"/>
    <property type="match status" value="1"/>
</dbReference>
<dbReference type="PROSITE" id="PS00398">
    <property type="entry name" value="RECOMBINASES_2"/>
    <property type="match status" value="1"/>
</dbReference>
<comment type="similarity">
    <text evidence="1">Belongs to the site-specific recombinase resolvase family.</text>
</comment>
<dbReference type="EMBL" id="LT670844">
    <property type="protein sequence ID" value="SHJ90095.1"/>
    <property type="molecule type" value="Genomic_DNA"/>
</dbReference>
<dbReference type="CDD" id="cd03768">
    <property type="entry name" value="SR_ResInv"/>
    <property type="match status" value="1"/>
</dbReference>
<dbReference type="InterPro" id="IPR006118">
    <property type="entry name" value="Recombinase_CS"/>
</dbReference>
<dbReference type="InterPro" id="IPR036162">
    <property type="entry name" value="Resolvase-like_N_sf"/>
</dbReference>
<dbReference type="Gene3D" id="1.10.10.60">
    <property type="entry name" value="Homeodomain-like"/>
    <property type="match status" value="1"/>
</dbReference>
<gene>
    <name evidence="9" type="ORF">SAMN05444159_1842</name>
</gene>
<evidence type="ECO:0000256" key="4">
    <source>
        <dbReference type="ARBA" id="ARBA00023125"/>
    </source>
</evidence>
<reference evidence="9 10" key="1">
    <citation type="submission" date="2016-11" db="EMBL/GenBank/DDBJ databases">
        <authorList>
            <person name="Jaros S."/>
            <person name="Januszkiewicz K."/>
            <person name="Wedrychowicz H."/>
        </authorList>
    </citation>
    <scope>NUCLEOTIDE SEQUENCE [LARGE SCALE GENOMIC DNA]</scope>
    <source>
        <strain evidence="9 10">GAS499</strain>
    </source>
</reference>
<dbReference type="OrthoDB" id="9800103at2"/>
<name>A0A1M6N341_9BRAD</name>
<evidence type="ECO:0000259" key="8">
    <source>
        <dbReference type="PROSITE" id="PS51736"/>
    </source>
</evidence>
<dbReference type="AlphaFoldDB" id="A0A1M6N341"/>
<keyword evidence="2" id="KW-0229">DNA integration</keyword>
<dbReference type="SMART" id="SM00857">
    <property type="entry name" value="Resolvase"/>
    <property type="match status" value="1"/>
</dbReference>
<keyword evidence="3" id="KW-0230">DNA invertase</keyword>
<dbReference type="Gene3D" id="3.40.50.1390">
    <property type="entry name" value="Resolvase, N-terminal catalytic domain"/>
    <property type="match status" value="1"/>
</dbReference>
<evidence type="ECO:0000256" key="1">
    <source>
        <dbReference type="ARBA" id="ARBA00009913"/>
    </source>
</evidence>
<evidence type="ECO:0000313" key="9">
    <source>
        <dbReference type="EMBL" id="SHJ90095.1"/>
    </source>
</evidence>
<sequence length="181" mass="19904">MAVYGYARVSTDGQSLSAQLAELKAAKCEKIFQEKISGARSDRKQLARLMAVLAKGDVLVVTRLDRLARSTRDLLNLLGTIGEKGAGFKSLRDTWADTTTAHGRLMLTVLGGLAEFERELIRTRTGEGRERAKARGVILGRKPKLTGHQRREAIARREAGEVLTDIARSYNVSHSTISRLS</sequence>
<proteinExistence type="inferred from homology"/>
<dbReference type="InterPro" id="IPR006120">
    <property type="entry name" value="Resolvase_HTH_dom"/>
</dbReference>
<dbReference type="PANTHER" id="PTHR30461">
    <property type="entry name" value="DNA-INVERTASE FROM LAMBDOID PROPHAGE"/>
    <property type="match status" value="1"/>
</dbReference>
<keyword evidence="5" id="KW-0233">DNA recombination</keyword>
<keyword evidence="4" id="KW-0238">DNA-binding</keyword>
<evidence type="ECO:0000256" key="5">
    <source>
        <dbReference type="ARBA" id="ARBA00023172"/>
    </source>
</evidence>
<evidence type="ECO:0000256" key="6">
    <source>
        <dbReference type="PIRSR" id="PIRSR606118-50"/>
    </source>
</evidence>
<evidence type="ECO:0000256" key="7">
    <source>
        <dbReference type="PROSITE-ProRule" id="PRU10137"/>
    </source>
</evidence>
<feature type="active site" description="O-(5'-phospho-DNA)-serine intermediate" evidence="6 7">
    <location>
        <position position="10"/>
    </location>
</feature>
<evidence type="ECO:0000256" key="2">
    <source>
        <dbReference type="ARBA" id="ARBA00022908"/>
    </source>
</evidence>
<evidence type="ECO:0000256" key="3">
    <source>
        <dbReference type="ARBA" id="ARBA00023100"/>
    </source>
</evidence>
<dbReference type="RefSeq" id="WP_154071214.1">
    <property type="nucleotide sequence ID" value="NZ_LT670844.1"/>
</dbReference>
<dbReference type="FunFam" id="3.40.50.1390:FF:000001">
    <property type="entry name" value="DNA recombinase"/>
    <property type="match status" value="1"/>
</dbReference>
<dbReference type="InterPro" id="IPR050639">
    <property type="entry name" value="SSR_resolvase"/>
</dbReference>
<accession>A0A1M6N341</accession>
<organism evidence="9 10">
    <name type="scientific">Bradyrhizobium lablabi</name>
    <dbReference type="NCBI Taxonomy" id="722472"/>
    <lineage>
        <taxon>Bacteria</taxon>
        <taxon>Pseudomonadati</taxon>
        <taxon>Pseudomonadota</taxon>
        <taxon>Alphaproteobacteria</taxon>
        <taxon>Hyphomicrobiales</taxon>
        <taxon>Nitrobacteraceae</taxon>
        <taxon>Bradyrhizobium</taxon>
    </lineage>
</organism>